<dbReference type="EMBL" id="NKXS01007498">
    <property type="protein sequence ID" value="PIM99593.1"/>
    <property type="molecule type" value="Genomic_DNA"/>
</dbReference>
<protein>
    <submittedName>
        <fullName evidence="1">Uncharacterized protein</fullName>
    </submittedName>
</protein>
<accession>A0A2G9G2Q3</accession>
<keyword evidence="2" id="KW-1185">Reference proteome</keyword>
<sequence>MNIPHSLVGVADSATTHTILKDEKYLSHLTMDETNINIISGSIKLIEGSRRANILLPRGMKFVIGDALFSSKSQRSLLSFKDICRNGYHIET</sequence>
<organism evidence="1 2">
    <name type="scientific">Handroanthus impetiginosus</name>
    <dbReference type="NCBI Taxonomy" id="429701"/>
    <lineage>
        <taxon>Eukaryota</taxon>
        <taxon>Viridiplantae</taxon>
        <taxon>Streptophyta</taxon>
        <taxon>Embryophyta</taxon>
        <taxon>Tracheophyta</taxon>
        <taxon>Spermatophyta</taxon>
        <taxon>Magnoliopsida</taxon>
        <taxon>eudicotyledons</taxon>
        <taxon>Gunneridae</taxon>
        <taxon>Pentapetalae</taxon>
        <taxon>asterids</taxon>
        <taxon>lamiids</taxon>
        <taxon>Lamiales</taxon>
        <taxon>Bignoniaceae</taxon>
        <taxon>Crescentiina</taxon>
        <taxon>Tabebuia alliance</taxon>
        <taxon>Handroanthus</taxon>
    </lineage>
</organism>
<reference evidence="2" key="1">
    <citation type="journal article" date="2018" name="Gigascience">
        <title>Genome assembly of the Pink Ipe (Handroanthus impetiginosus, Bignoniaceae), a highly valued, ecologically keystone Neotropical timber forest tree.</title>
        <authorList>
            <person name="Silva-Junior O.B."/>
            <person name="Grattapaglia D."/>
            <person name="Novaes E."/>
            <person name="Collevatti R.G."/>
        </authorList>
    </citation>
    <scope>NUCLEOTIDE SEQUENCE [LARGE SCALE GENOMIC DNA]</scope>
    <source>
        <strain evidence="2">cv. UFG-1</strain>
    </source>
</reference>
<dbReference type="AlphaFoldDB" id="A0A2G9G2Q3"/>
<name>A0A2G9G2Q3_9LAMI</name>
<gene>
    <name evidence="1" type="ORF">CDL12_27910</name>
</gene>
<comment type="caution">
    <text evidence="1">The sequence shown here is derived from an EMBL/GenBank/DDBJ whole genome shotgun (WGS) entry which is preliminary data.</text>
</comment>
<evidence type="ECO:0000313" key="2">
    <source>
        <dbReference type="Proteomes" id="UP000231279"/>
    </source>
</evidence>
<evidence type="ECO:0000313" key="1">
    <source>
        <dbReference type="EMBL" id="PIM99593.1"/>
    </source>
</evidence>
<proteinExistence type="predicted"/>
<dbReference type="Proteomes" id="UP000231279">
    <property type="component" value="Unassembled WGS sequence"/>
</dbReference>
<dbReference type="OrthoDB" id="1692260at2759"/>